<comment type="caution">
    <text evidence="1">The sequence shown here is derived from an EMBL/GenBank/DDBJ whole genome shotgun (WGS) entry which is preliminary data.</text>
</comment>
<keyword evidence="2" id="KW-1185">Reference proteome</keyword>
<gene>
    <name evidence="1" type="ORF">PR048_022666</name>
</gene>
<evidence type="ECO:0008006" key="3">
    <source>
        <dbReference type="Google" id="ProtNLM"/>
    </source>
</evidence>
<protein>
    <recommendedName>
        <fullName evidence="3">HTH CENPB-type domain-containing protein</fullName>
    </recommendedName>
</protein>
<name>A0ABQ9H1Z0_9NEOP</name>
<reference evidence="1 2" key="1">
    <citation type="submission" date="2023-02" db="EMBL/GenBank/DDBJ databases">
        <title>LHISI_Scaffold_Assembly.</title>
        <authorList>
            <person name="Stuart O.P."/>
            <person name="Cleave R."/>
            <person name="Magrath M.J.L."/>
            <person name="Mikheyev A.S."/>
        </authorList>
    </citation>
    <scope>NUCLEOTIDE SEQUENCE [LARGE SCALE GENOMIC DNA]</scope>
    <source>
        <strain evidence="1">Daus_M_001</strain>
        <tissue evidence="1">Leg muscle</tissue>
    </source>
</reference>
<accession>A0ABQ9H1Z0</accession>
<dbReference type="EMBL" id="JARBHB010000008">
    <property type="protein sequence ID" value="KAJ8878198.1"/>
    <property type="molecule type" value="Genomic_DNA"/>
</dbReference>
<evidence type="ECO:0000313" key="2">
    <source>
        <dbReference type="Proteomes" id="UP001159363"/>
    </source>
</evidence>
<evidence type="ECO:0000313" key="1">
    <source>
        <dbReference type="EMBL" id="KAJ8878198.1"/>
    </source>
</evidence>
<proteinExistence type="predicted"/>
<organism evidence="1 2">
    <name type="scientific">Dryococelus australis</name>
    <dbReference type="NCBI Taxonomy" id="614101"/>
    <lineage>
        <taxon>Eukaryota</taxon>
        <taxon>Metazoa</taxon>
        <taxon>Ecdysozoa</taxon>
        <taxon>Arthropoda</taxon>
        <taxon>Hexapoda</taxon>
        <taxon>Insecta</taxon>
        <taxon>Pterygota</taxon>
        <taxon>Neoptera</taxon>
        <taxon>Polyneoptera</taxon>
        <taxon>Phasmatodea</taxon>
        <taxon>Verophasmatodea</taxon>
        <taxon>Anareolatae</taxon>
        <taxon>Phasmatidae</taxon>
        <taxon>Eurycanthinae</taxon>
        <taxon>Dryococelus</taxon>
    </lineage>
</organism>
<dbReference type="Proteomes" id="UP001159363">
    <property type="component" value="Chromosome 7"/>
</dbReference>
<sequence>MSRTYKRRPDARLCGSNSLQNLEAALAEIKSSRINLHSTAEKYGIDKMKLSCLMNNKHQKKPGGQTVLTNEEEIALVQNLLRASSWGFPSTEYDIRLLIKCYLDQQGKKVKSFQHNLPGKDWVKSFLNHHRCVLSVRLANNNKCCHAKVSPEARLIQGT</sequence>